<dbReference type="Pfam" id="PF00348">
    <property type="entry name" value="polyprenyl_synt"/>
    <property type="match status" value="1"/>
</dbReference>
<gene>
    <name evidence="6" type="ORF">ISN45_Aa03g021860</name>
</gene>
<evidence type="ECO:0000256" key="2">
    <source>
        <dbReference type="ARBA" id="ARBA00022723"/>
    </source>
</evidence>
<dbReference type="GO" id="GO:0005737">
    <property type="term" value="C:cytoplasm"/>
    <property type="evidence" value="ECO:0007669"/>
    <property type="project" value="UniProtKB-ARBA"/>
</dbReference>
<sequence>MKGPPLTCVFGVNIGLKGYQKMLNKIYAGIEGLKLDVSNWLVYLRGEIDPIIFIKKLYKARSYIELFRIDYGYEENPEGTRRPSSHFMRCCFELNTSDISWYKRIIGALKTIQGVSFTIDAQPVMGYPMAYVCGNIEIGVLMKMLVKTGIELSAMEYGVEYKDANLNPPPPKKPEAPSNGTETQPVKDTVPPPLEVVSTLAKHQVIYKKPLGFRRIKSKPKMENREAFVYIVTSIFLSLHFLFWRFRPRYNEVTPALTRHLTLAASYDFEFKSYMVNKAKSINKALEEAVPLREPVLKIRETMRYTLLSDGKRVRPMLCLAACELVGGQESTAMSAACGIEMLHASSLILDDLPCMDDDSLRRGKPTNHIVFGEDIAILASHALIALAVQKAGTSTFANVPPERVLKTVEEMVKAMEGLVAGQEADLAAEAAAVTGAIMGGGSDEEIERLGSYARCIGLMFQVVDDVLDVTKSSEELGKTTAGKDLIAGKLTYPRLMGLEKSKEYAERLNREAREHLLGFDIDKVHGSFVVSR</sequence>
<keyword evidence="5" id="KW-0472">Membrane</keyword>
<reference evidence="6 7" key="1">
    <citation type="submission" date="2020-12" db="EMBL/GenBank/DDBJ databases">
        <title>Concerted genomic and epigenomic changes stabilize Arabidopsis allopolyploids.</title>
        <authorList>
            <person name="Chen Z."/>
        </authorList>
    </citation>
    <scope>NUCLEOTIDE SEQUENCE [LARGE SCALE GENOMIC DNA]</scope>
    <source>
        <strain evidence="6">Allo738</strain>
        <tissue evidence="6">Leaf</tissue>
    </source>
</reference>
<dbReference type="PANTHER" id="PTHR43281">
    <property type="entry name" value="FARNESYL DIPHOSPHATE SYNTHASE"/>
    <property type="match status" value="1"/>
</dbReference>
<dbReference type="PROSITE" id="PS00723">
    <property type="entry name" value="POLYPRENYL_SYNTHASE_1"/>
    <property type="match status" value="1"/>
</dbReference>
<dbReference type="PANTHER" id="PTHR43281:SF20">
    <property type="entry name" value="GERANYLGERANYL PYROPHOSPHATE SYNTHASE 10, MITOCHONDRIAL"/>
    <property type="match status" value="1"/>
</dbReference>
<dbReference type="EMBL" id="JAEFBK010000008">
    <property type="protein sequence ID" value="KAG7577958.1"/>
    <property type="molecule type" value="Genomic_DNA"/>
</dbReference>
<dbReference type="GO" id="GO:0008299">
    <property type="term" value="P:isoprenoid biosynthetic process"/>
    <property type="evidence" value="ECO:0007669"/>
    <property type="project" value="InterPro"/>
</dbReference>
<proteinExistence type="predicted"/>
<keyword evidence="7" id="KW-1185">Reference proteome</keyword>
<comment type="cofactor">
    <cofactor evidence="1">
        <name>Mg(2+)</name>
        <dbReference type="ChEBI" id="CHEBI:18420"/>
    </cofactor>
</comment>
<name>A0A8T2AUV9_9BRAS</name>
<evidence type="ECO:0000256" key="5">
    <source>
        <dbReference type="SAM" id="Phobius"/>
    </source>
</evidence>
<protein>
    <submittedName>
        <fullName evidence="6">Polyprenyl synthetase</fullName>
    </submittedName>
</protein>
<comment type="caution">
    <text evidence="6">The sequence shown here is derived from an EMBL/GenBank/DDBJ whole genome shotgun (WGS) entry which is preliminary data.</text>
</comment>
<evidence type="ECO:0000256" key="3">
    <source>
        <dbReference type="ARBA" id="ARBA00022842"/>
    </source>
</evidence>
<dbReference type="InterPro" id="IPR033749">
    <property type="entry name" value="Polyprenyl_synt_CS"/>
</dbReference>
<dbReference type="GO" id="GO:0004311">
    <property type="term" value="F:geranylgeranyl diphosphate synthase activity"/>
    <property type="evidence" value="ECO:0007669"/>
    <property type="project" value="TreeGrafter"/>
</dbReference>
<evidence type="ECO:0000256" key="4">
    <source>
        <dbReference type="SAM" id="MobiDB-lite"/>
    </source>
</evidence>
<keyword evidence="2" id="KW-0479">Metal-binding</keyword>
<dbReference type="Proteomes" id="UP000694240">
    <property type="component" value="Chromosome 8"/>
</dbReference>
<keyword evidence="5" id="KW-1133">Transmembrane helix</keyword>
<accession>A0A8T2AUV9</accession>
<keyword evidence="3" id="KW-0460">Magnesium</keyword>
<dbReference type="CDD" id="cd00685">
    <property type="entry name" value="Trans_IPPS_HT"/>
    <property type="match status" value="1"/>
</dbReference>
<dbReference type="PROSITE" id="PS00444">
    <property type="entry name" value="POLYPRENYL_SYNTHASE_2"/>
    <property type="match status" value="1"/>
</dbReference>
<evidence type="ECO:0000313" key="7">
    <source>
        <dbReference type="Proteomes" id="UP000694240"/>
    </source>
</evidence>
<keyword evidence="5" id="KW-0812">Transmembrane</keyword>
<feature type="region of interest" description="Disordered" evidence="4">
    <location>
        <begin position="165"/>
        <end position="189"/>
    </location>
</feature>
<dbReference type="InterPro" id="IPR000092">
    <property type="entry name" value="Polyprenyl_synt"/>
</dbReference>
<dbReference type="AlphaFoldDB" id="A0A8T2AUV9"/>
<evidence type="ECO:0000256" key="1">
    <source>
        <dbReference type="ARBA" id="ARBA00001946"/>
    </source>
</evidence>
<feature type="transmembrane region" description="Helical" evidence="5">
    <location>
        <begin position="227"/>
        <end position="246"/>
    </location>
</feature>
<dbReference type="GO" id="GO:0046872">
    <property type="term" value="F:metal ion binding"/>
    <property type="evidence" value="ECO:0007669"/>
    <property type="project" value="UniProtKB-KW"/>
</dbReference>
<evidence type="ECO:0000313" key="6">
    <source>
        <dbReference type="EMBL" id="KAG7577958.1"/>
    </source>
</evidence>
<organism evidence="6 7">
    <name type="scientific">Arabidopsis thaliana x Arabidopsis arenosa</name>
    <dbReference type="NCBI Taxonomy" id="1240361"/>
    <lineage>
        <taxon>Eukaryota</taxon>
        <taxon>Viridiplantae</taxon>
        <taxon>Streptophyta</taxon>
        <taxon>Embryophyta</taxon>
        <taxon>Tracheophyta</taxon>
        <taxon>Spermatophyta</taxon>
        <taxon>Magnoliopsida</taxon>
        <taxon>eudicotyledons</taxon>
        <taxon>Gunneridae</taxon>
        <taxon>Pentapetalae</taxon>
        <taxon>rosids</taxon>
        <taxon>malvids</taxon>
        <taxon>Brassicales</taxon>
        <taxon>Brassicaceae</taxon>
        <taxon>Camelineae</taxon>
        <taxon>Arabidopsis</taxon>
    </lineage>
</organism>